<comment type="caution">
    <text evidence="1">The sequence shown here is derived from an EMBL/GenBank/DDBJ whole genome shotgun (WGS) entry which is preliminary data.</text>
</comment>
<gene>
    <name evidence="1" type="ORF">HNQ79_005960</name>
</gene>
<sequence length="39" mass="4240">MLELLGRVGKPGCDDPKTAYAGTKIDIPMRFSFLGIART</sequence>
<dbReference type="AlphaFoldDB" id="A0A7X0HNJ8"/>
<protein>
    <submittedName>
        <fullName evidence="1">Uncharacterized protein</fullName>
    </submittedName>
</protein>
<accession>A0A7X0HNJ8</accession>
<organism evidence="1 2">
    <name type="scientific">Streptomyces candidus</name>
    <dbReference type="NCBI Taxonomy" id="67283"/>
    <lineage>
        <taxon>Bacteria</taxon>
        <taxon>Bacillati</taxon>
        <taxon>Actinomycetota</taxon>
        <taxon>Actinomycetes</taxon>
        <taxon>Kitasatosporales</taxon>
        <taxon>Streptomycetaceae</taxon>
        <taxon>Streptomyces</taxon>
    </lineage>
</organism>
<keyword evidence="2" id="KW-1185">Reference proteome</keyword>
<proteinExistence type="predicted"/>
<dbReference type="Proteomes" id="UP000540423">
    <property type="component" value="Unassembled WGS sequence"/>
</dbReference>
<dbReference type="EMBL" id="JACHEM010000022">
    <property type="protein sequence ID" value="MBB6439448.1"/>
    <property type="molecule type" value="Genomic_DNA"/>
</dbReference>
<evidence type="ECO:0000313" key="1">
    <source>
        <dbReference type="EMBL" id="MBB6439448.1"/>
    </source>
</evidence>
<reference evidence="1 2" key="1">
    <citation type="submission" date="2020-08" db="EMBL/GenBank/DDBJ databases">
        <title>Genomic Encyclopedia of Type Strains, Phase IV (KMG-IV): sequencing the most valuable type-strain genomes for metagenomic binning, comparative biology and taxonomic classification.</title>
        <authorList>
            <person name="Goeker M."/>
        </authorList>
    </citation>
    <scope>NUCLEOTIDE SEQUENCE [LARGE SCALE GENOMIC DNA]</scope>
    <source>
        <strain evidence="1 2">DSM 40141</strain>
    </source>
</reference>
<name>A0A7X0HNJ8_9ACTN</name>
<evidence type="ECO:0000313" key="2">
    <source>
        <dbReference type="Proteomes" id="UP000540423"/>
    </source>
</evidence>